<evidence type="ECO:0000256" key="2">
    <source>
        <dbReference type="PIRSR" id="PIRSR620019-1"/>
    </source>
</evidence>
<dbReference type="EMBL" id="JABBFW010000030">
    <property type="protein sequence ID" value="NML18343.1"/>
    <property type="molecule type" value="Genomic_DNA"/>
</dbReference>
<dbReference type="Gene3D" id="2.160.10.10">
    <property type="entry name" value="Hexapeptide repeat proteins"/>
    <property type="match status" value="2"/>
</dbReference>
<feature type="active site" description="Proton acceptor" evidence="2">
    <location>
        <position position="146"/>
    </location>
</feature>
<dbReference type="InterPro" id="IPR001451">
    <property type="entry name" value="Hexapep"/>
</dbReference>
<dbReference type="RefSeq" id="WP_169163239.1">
    <property type="nucleotide sequence ID" value="NZ_JABBFW010000030.1"/>
</dbReference>
<reference evidence="4 5" key="1">
    <citation type="submission" date="2020-04" db="EMBL/GenBank/DDBJ databases">
        <title>Azohydromonas sp. isolated from soil.</title>
        <authorList>
            <person name="Dahal R.H."/>
        </authorList>
    </citation>
    <scope>NUCLEOTIDE SEQUENCE [LARGE SCALE GENOMIC DNA]</scope>
    <source>
        <strain evidence="4 5">G-1-1-14</strain>
    </source>
</reference>
<feature type="binding site" evidence="3">
    <location>
        <position position="76"/>
    </location>
    <ligand>
        <name>substrate</name>
    </ligand>
</feature>
<dbReference type="SUPFAM" id="SSF51161">
    <property type="entry name" value="Trimeric LpxA-like enzymes"/>
    <property type="match status" value="1"/>
</dbReference>
<gene>
    <name evidence="4" type="ORF">HHL10_25570</name>
</gene>
<protein>
    <submittedName>
        <fullName evidence="4">Acetyltransferase</fullName>
    </submittedName>
</protein>
<accession>A0A848FJC5</accession>
<evidence type="ECO:0000256" key="3">
    <source>
        <dbReference type="PIRSR" id="PIRSR620019-2"/>
    </source>
</evidence>
<keyword evidence="4" id="KW-0808">Transferase</keyword>
<evidence type="ECO:0000313" key="4">
    <source>
        <dbReference type="EMBL" id="NML18343.1"/>
    </source>
</evidence>
<evidence type="ECO:0000313" key="5">
    <source>
        <dbReference type="Proteomes" id="UP000574067"/>
    </source>
</evidence>
<dbReference type="GO" id="GO:0016740">
    <property type="term" value="F:transferase activity"/>
    <property type="evidence" value="ECO:0007669"/>
    <property type="project" value="UniProtKB-KW"/>
</dbReference>
<comment type="similarity">
    <text evidence="1">Belongs to the transferase hexapeptide repeat family.</text>
</comment>
<dbReference type="InterPro" id="IPR020019">
    <property type="entry name" value="AcTrfase_PglD-like"/>
</dbReference>
<comment type="caution">
    <text evidence="4">The sequence shown here is derived from an EMBL/GenBank/DDBJ whole genome shotgun (WGS) entry which is preliminary data.</text>
</comment>
<feature type="binding site" evidence="3">
    <location>
        <begin position="42"/>
        <end position="43"/>
    </location>
    <ligand>
        <name>substrate</name>
    </ligand>
</feature>
<proteinExistence type="inferred from homology"/>
<dbReference type="AlphaFoldDB" id="A0A848FJC5"/>
<dbReference type="Pfam" id="PF00132">
    <property type="entry name" value="Hexapep"/>
    <property type="match status" value="1"/>
</dbReference>
<dbReference type="PANTHER" id="PTHR43300:SF7">
    <property type="entry name" value="UDP-N-ACETYLBACILLOSAMINE N-ACETYLTRANSFERASE"/>
    <property type="match status" value="1"/>
</dbReference>
<dbReference type="Proteomes" id="UP000574067">
    <property type="component" value="Unassembled WGS sequence"/>
</dbReference>
<keyword evidence="5" id="KW-1185">Reference proteome</keyword>
<name>A0A848FJC5_9BURK</name>
<dbReference type="InterPro" id="IPR050179">
    <property type="entry name" value="Trans_hexapeptide_repeat"/>
</dbReference>
<feature type="site" description="Increases basicity of active site His" evidence="2">
    <location>
        <position position="147"/>
    </location>
</feature>
<evidence type="ECO:0000256" key="1">
    <source>
        <dbReference type="ARBA" id="ARBA00007274"/>
    </source>
</evidence>
<dbReference type="CDD" id="cd03360">
    <property type="entry name" value="LbH_AT_putative"/>
    <property type="match status" value="1"/>
</dbReference>
<dbReference type="PANTHER" id="PTHR43300">
    <property type="entry name" value="ACETYLTRANSFERASE"/>
    <property type="match status" value="1"/>
</dbReference>
<organism evidence="4 5">
    <name type="scientific">Azohydromonas caseinilytica</name>
    <dbReference type="NCBI Taxonomy" id="2728836"/>
    <lineage>
        <taxon>Bacteria</taxon>
        <taxon>Pseudomonadati</taxon>
        <taxon>Pseudomonadota</taxon>
        <taxon>Betaproteobacteria</taxon>
        <taxon>Burkholderiales</taxon>
        <taxon>Sphaerotilaceae</taxon>
        <taxon>Azohydromonas</taxon>
    </lineage>
</organism>
<sequence length="218" mass="22699">MISADNIASSTVQPLLIFPYNGNGLEALDCLGDAYRLQAFIDDTPGKQGVDRHGCLVTGREALTRWPEAQVLAVPGSPTSYRSRRQIIEALGVAPSRFGQIIHPSARVSPLATIGHNVLIMAGVVITSNAVIGDHVCVLPNTVIHHDARIGSWSLIGSNVTIAGNVMLGENCYVGSGTSIMNGLEVGDGTLIGLGSNVIRSVAANSCVAGNPAHALKK</sequence>
<dbReference type="InterPro" id="IPR011004">
    <property type="entry name" value="Trimer_LpxA-like_sf"/>
</dbReference>